<dbReference type="EMBL" id="ML180607">
    <property type="protein sequence ID" value="THU76999.1"/>
    <property type="molecule type" value="Genomic_DNA"/>
</dbReference>
<dbReference type="AlphaFoldDB" id="A0A4S8KN37"/>
<evidence type="ECO:0000313" key="2">
    <source>
        <dbReference type="Proteomes" id="UP000297245"/>
    </source>
</evidence>
<evidence type="ECO:0000313" key="1">
    <source>
        <dbReference type="EMBL" id="THU76999.1"/>
    </source>
</evidence>
<dbReference type="OrthoDB" id="3226274at2759"/>
<organism evidence="1 2">
    <name type="scientific">Dendrothele bispora (strain CBS 962.96)</name>
    <dbReference type="NCBI Taxonomy" id="1314807"/>
    <lineage>
        <taxon>Eukaryota</taxon>
        <taxon>Fungi</taxon>
        <taxon>Dikarya</taxon>
        <taxon>Basidiomycota</taxon>
        <taxon>Agaricomycotina</taxon>
        <taxon>Agaricomycetes</taxon>
        <taxon>Agaricomycetidae</taxon>
        <taxon>Agaricales</taxon>
        <taxon>Agaricales incertae sedis</taxon>
        <taxon>Dendrothele</taxon>
    </lineage>
</organism>
<feature type="non-terminal residue" evidence="1">
    <location>
        <position position="1"/>
    </location>
</feature>
<proteinExistence type="predicted"/>
<dbReference type="InterPro" id="IPR036397">
    <property type="entry name" value="RNaseH_sf"/>
</dbReference>
<dbReference type="GO" id="GO:0003676">
    <property type="term" value="F:nucleic acid binding"/>
    <property type="evidence" value="ECO:0007669"/>
    <property type="project" value="InterPro"/>
</dbReference>
<name>A0A4S8KN37_DENBC</name>
<reference evidence="1 2" key="1">
    <citation type="journal article" date="2019" name="Nat. Ecol. Evol.">
        <title>Megaphylogeny resolves global patterns of mushroom evolution.</title>
        <authorList>
            <person name="Varga T."/>
            <person name="Krizsan K."/>
            <person name="Foldi C."/>
            <person name="Dima B."/>
            <person name="Sanchez-Garcia M."/>
            <person name="Sanchez-Ramirez S."/>
            <person name="Szollosi G.J."/>
            <person name="Szarkandi J.G."/>
            <person name="Papp V."/>
            <person name="Albert L."/>
            <person name="Andreopoulos W."/>
            <person name="Angelini C."/>
            <person name="Antonin V."/>
            <person name="Barry K.W."/>
            <person name="Bougher N.L."/>
            <person name="Buchanan P."/>
            <person name="Buyck B."/>
            <person name="Bense V."/>
            <person name="Catcheside P."/>
            <person name="Chovatia M."/>
            <person name="Cooper J."/>
            <person name="Damon W."/>
            <person name="Desjardin D."/>
            <person name="Finy P."/>
            <person name="Geml J."/>
            <person name="Haridas S."/>
            <person name="Hughes K."/>
            <person name="Justo A."/>
            <person name="Karasinski D."/>
            <person name="Kautmanova I."/>
            <person name="Kiss B."/>
            <person name="Kocsube S."/>
            <person name="Kotiranta H."/>
            <person name="LaButti K.M."/>
            <person name="Lechner B.E."/>
            <person name="Liimatainen K."/>
            <person name="Lipzen A."/>
            <person name="Lukacs Z."/>
            <person name="Mihaltcheva S."/>
            <person name="Morgado L.N."/>
            <person name="Niskanen T."/>
            <person name="Noordeloos M.E."/>
            <person name="Ohm R.A."/>
            <person name="Ortiz-Santana B."/>
            <person name="Ovrebo C."/>
            <person name="Racz N."/>
            <person name="Riley R."/>
            <person name="Savchenko A."/>
            <person name="Shiryaev A."/>
            <person name="Soop K."/>
            <person name="Spirin V."/>
            <person name="Szebenyi C."/>
            <person name="Tomsovsky M."/>
            <person name="Tulloss R.E."/>
            <person name="Uehling J."/>
            <person name="Grigoriev I.V."/>
            <person name="Vagvolgyi C."/>
            <person name="Papp T."/>
            <person name="Martin F.M."/>
            <person name="Miettinen O."/>
            <person name="Hibbett D.S."/>
            <person name="Nagy L.G."/>
        </authorList>
    </citation>
    <scope>NUCLEOTIDE SEQUENCE [LARGE SCALE GENOMIC DNA]</scope>
    <source>
        <strain evidence="1 2">CBS 962.96</strain>
    </source>
</reference>
<accession>A0A4S8KN37</accession>
<dbReference type="Proteomes" id="UP000297245">
    <property type="component" value="Unassembled WGS sequence"/>
</dbReference>
<feature type="non-terminal residue" evidence="1">
    <location>
        <position position="70"/>
    </location>
</feature>
<evidence type="ECO:0008006" key="3">
    <source>
        <dbReference type="Google" id="ProtNLM"/>
    </source>
</evidence>
<keyword evidence="2" id="KW-1185">Reference proteome</keyword>
<sequence length="70" mass="7997">PDQNIIENAWSILEQRLNQRKKRPTTKAGLFAALQEEWKSLGNEYCESLYSSIPACLQALKAAHGHHTKY</sequence>
<protein>
    <recommendedName>
        <fullName evidence="3">Tc1-like transposase DDE domain-containing protein</fullName>
    </recommendedName>
</protein>
<dbReference type="Gene3D" id="3.30.420.10">
    <property type="entry name" value="Ribonuclease H-like superfamily/Ribonuclease H"/>
    <property type="match status" value="1"/>
</dbReference>
<gene>
    <name evidence="1" type="ORF">K435DRAFT_584563</name>
</gene>